<evidence type="ECO:0000313" key="1">
    <source>
        <dbReference type="EMBL" id="KAI3725597.1"/>
    </source>
</evidence>
<proteinExistence type="predicted"/>
<dbReference type="Proteomes" id="UP001056120">
    <property type="component" value="Linkage Group LG22"/>
</dbReference>
<gene>
    <name evidence="1" type="ORF">L1987_65388</name>
</gene>
<dbReference type="EMBL" id="CM042039">
    <property type="protein sequence ID" value="KAI3725597.1"/>
    <property type="molecule type" value="Genomic_DNA"/>
</dbReference>
<accession>A0ACB9BU63</accession>
<organism evidence="1 2">
    <name type="scientific">Smallanthus sonchifolius</name>
    <dbReference type="NCBI Taxonomy" id="185202"/>
    <lineage>
        <taxon>Eukaryota</taxon>
        <taxon>Viridiplantae</taxon>
        <taxon>Streptophyta</taxon>
        <taxon>Embryophyta</taxon>
        <taxon>Tracheophyta</taxon>
        <taxon>Spermatophyta</taxon>
        <taxon>Magnoliopsida</taxon>
        <taxon>eudicotyledons</taxon>
        <taxon>Gunneridae</taxon>
        <taxon>Pentapetalae</taxon>
        <taxon>asterids</taxon>
        <taxon>campanulids</taxon>
        <taxon>Asterales</taxon>
        <taxon>Asteraceae</taxon>
        <taxon>Asteroideae</taxon>
        <taxon>Heliantheae alliance</taxon>
        <taxon>Millerieae</taxon>
        <taxon>Smallanthus</taxon>
    </lineage>
</organism>
<name>A0ACB9BU63_9ASTR</name>
<reference evidence="2" key="1">
    <citation type="journal article" date="2022" name="Mol. Ecol. Resour.">
        <title>The genomes of chicory, endive, great burdock and yacon provide insights into Asteraceae palaeo-polyploidization history and plant inulin production.</title>
        <authorList>
            <person name="Fan W."/>
            <person name="Wang S."/>
            <person name="Wang H."/>
            <person name="Wang A."/>
            <person name="Jiang F."/>
            <person name="Liu H."/>
            <person name="Zhao H."/>
            <person name="Xu D."/>
            <person name="Zhang Y."/>
        </authorList>
    </citation>
    <scope>NUCLEOTIDE SEQUENCE [LARGE SCALE GENOMIC DNA]</scope>
    <source>
        <strain evidence="2">cv. Yunnan</strain>
    </source>
</reference>
<keyword evidence="2" id="KW-1185">Reference proteome</keyword>
<comment type="caution">
    <text evidence="1">The sequence shown here is derived from an EMBL/GenBank/DDBJ whole genome shotgun (WGS) entry which is preliminary data.</text>
</comment>
<evidence type="ECO:0000313" key="2">
    <source>
        <dbReference type="Proteomes" id="UP001056120"/>
    </source>
</evidence>
<reference evidence="1 2" key="2">
    <citation type="journal article" date="2022" name="Mol. Ecol. Resour.">
        <title>The genomes of chicory, endive, great burdock and yacon provide insights into Asteraceae paleo-polyploidization history and plant inulin production.</title>
        <authorList>
            <person name="Fan W."/>
            <person name="Wang S."/>
            <person name="Wang H."/>
            <person name="Wang A."/>
            <person name="Jiang F."/>
            <person name="Liu H."/>
            <person name="Zhao H."/>
            <person name="Xu D."/>
            <person name="Zhang Y."/>
        </authorList>
    </citation>
    <scope>NUCLEOTIDE SEQUENCE [LARGE SCALE GENOMIC DNA]</scope>
    <source>
        <strain evidence="2">cv. Yunnan</strain>
        <tissue evidence="1">Leaves</tissue>
    </source>
</reference>
<sequence length="207" mass="23141">MGIHKQTPHTHPSSSIHHHSSSSDFQFTISLSPPNSSTTTLRPADELFFNGQVLPLHLVPRNSMVRTLTTTARSSLSSRPISISPTKHNDIISNHKKPLITKQFSFNKFSSVFRKVTFTEKIRKYMKKLSQFHDQKTIPPTDNVSYSFSGNLRFLTKTNCVSSCPSTMPPSPKSMVNNYTNRSSSSTEELQSAIQGAIAHCKNSMTQ</sequence>
<protein>
    <submittedName>
        <fullName evidence="1">Uncharacterized protein</fullName>
    </submittedName>
</protein>